<proteinExistence type="predicted"/>
<name>N8XGS3_ACIBZ</name>
<dbReference type="HOGENOM" id="CLU_1393673_0_0_6"/>
<comment type="caution">
    <text evidence="2">The sequence shown here is derived from an EMBL/GenBank/DDBJ whole genome shotgun (WGS) entry which is preliminary data.</text>
</comment>
<keyword evidence="1" id="KW-0472">Membrane</keyword>
<evidence type="ECO:0000313" key="3">
    <source>
        <dbReference type="Proteomes" id="UP000013270"/>
    </source>
</evidence>
<accession>N8XGS3</accession>
<sequence>MAGGSQIIINKELKICIFIILIAIIIIIFLETKARITMQKEPTLSFSTLAHQDIDPEIQINIRLINNTKEKGSSKNKLITLLKDGVFYPLNNTKDFPMYEIFIKRNHQFAYIAGENIYFSEDNSSIRANSDRKGIIFINPTIADDSITLEYHQYYGEKQTQYSKRLKLSDSYKYNSRMFNQQTTLDDFDQVNILK</sequence>
<gene>
    <name evidence="2" type="ORF">F963_00459</name>
</gene>
<dbReference type="GeneID" id="69461251"/>
<organism evidence="2 3">
    <name type="scientific">Acinetobacter bereziniae NIPH 3</name>
    <dbReference type="NCBI Taxonomy" id="1217651"/>
    <lineage>
        <taxon>Bacteria</taxon>
        <taxon>Pseudomonadati</taxon>
        <taxon>Pseudomonadota</taxon>
        <taxon>Gammaproteobacteria</taxon>
        <taxon>Moraxellales</taxon>
        <taxon>Moraxellaceae</taxon>
        <taxon>Acinetobacter</taxon>
    </lineage>
</organism>
<dbReference type="RefSeq" id="WP_004827980.1">
    <property type="nucleotide sequence ID" value="NZ_KB849466.1"/>
</dbReference>
<evidence type="ECO:0000256" key="1">
    <source>
        <dbReference type="SAM" id="Phobius"/>
    </source>
</evidence>
<keyword evidence="1" id="KW-1133">Transmembrane helix</keyword>
<dbReference type="EMBL" id="APPK01000011">
    <property type="protein sequence ID" value="ENV23732.1"/>
    <property type="molecule type" value="Genomic_DNA"/>
</dbReference>
<dbReference type="PATRIC" id="fig|1217651.3.peg.438"/>
<reference evidence="2 3" key="1">
    <citation type="submission" date="2013-02" db="EMBL/GenBank/DDBJ databases">
        <title>The Genome Sequence of Acinetobacter bereziniae NIPH 3.</title>
        <authorList>
            <consortium name="The Broad Institute Genome Sequencing Platform"/>
            <consortium name="The Broad Institute Genome Sequencing Center for Infectious Disease"/>
            <person name="Cerqueira G."/>
            <person name="Feldgarden M."/>
            <person name="Courvalin P."/>
            <person name="Perichon B."/>
            <person name="Grillot-Courvalin C."/>
            <person name="Clermont D."/>
            <person name="Rocha E."/>
            <person name="Yoon E.-J."/>
            <person name="Nemec A."/>
            <person name="Walker B."/>
            <person name="Young S.K."/>
            <person name="Zeng Q."/>
            <person name="Gargeya S."/>
            <person name="Fitzgerald M."/>
            <person name="Haas B."/>
            <person name="Abouelleil A."/>
            <person name="Alvarado L."/>
            <person name="Arachchi H.M."/>
            <person name="Berlin A.M."/>
            <person name="Chapman S.B."/>
            <person name="Dewar J."/>
            <person name="Goldberg J."/>
            <person name="Griggs A."/>
            <person name="Gujja S."/>
            <person name="Hansen M."/>
            <person name="Howarth C."/>
            <person name="Imamovic A."/>
            <person name="Larimer J."/>
            <person name="McCowan C."/>
            <person name="Murphy C."/>
            <person name="Neiman D."/>
            <person name="Pearson M."/>
            <person name="Priest M."/>
            <person name="Roberts A."/>
            <person name="Saif S."/>
            <person name="Shea T."/>
            <person name="Sisk P."/>
            <person name="Sykes S."/>
            <person name="Wortman J."/>
            <person name="Nusbaum C."/>
            <person name="Birren B."/>
        </authorList>
    </citation>
    <scope>NUCLEOTIDE SEQUENCE [LARGE SCALE GENOMIC DNA]</scope>
    <source>
        <strain evidence="2 3">NIPH 3</strain>
    </source>
</reference>
<keyword evidence="1" id="KW-0812">Transmembrane</keyword>
<dbReference type="Proteomes" id="UP000013270">
    <property type="component" value="Unassembled WGS sequence"/>
</dbReference>
<dbReference type="AlphaFoldDB" id="N8XGS3"/>
<evidence type="ECO:0000313" key="2">
    <source>
        <dbReference type="EMBL" id="ENV23732.1"/>
    </source>
</evidence>
<protein>
    <submittedName>
        <fullName evidence="2">Uncharacterized protein</fullName>
    </submittedName>
</protein>
<feature type="transmembrane region" description="Helical" evidence="1">
    <location>
        <begin position="12"/>
        <end position="30"/>
    </location>
</feature>